<dbReference type="EMBL" id="UYRW01004810">
    <property type="protein sequence ID" value="VDM93164.1"/>
    <property type="molecule type" value="Genomic_DNA"/>
</dbReference>
<name>A0A182ENA6_ONCOC</name>
<evidence type="ECO:0000256" key="1">
    <source>
        <dbReference type="SAM" id="MobiDB-lite"/>
    </source>
</evidence>
<accession>A0A182ENA6</accession>
<protein>
    <submittedName>
        <fullName evidence="4">Fidgetin-like 1</fullName>
    </submittedName>
</protein>
<feature type="region of interest" description="Disordered" evidence="1">
    <location>
        <begin position="48"/>
        <end position="92"/>
    </location>
</feature>
<evidence type="ECO:0000313" key="3">
    <source>
        <dbReference type="Proteomes" id="UP000271087"/>
    </source>
</evidence>
<keyword evidence="3" id="KW-1185">Reference proteome</keyword>
<dbReference type="Proteomes" id="UP000271087">
    <property type="component" value="Unassembled WGS sequence"/>
</dbReference>
<dbReference type="AlphaFoldDB" id="A0A182ENA6"/>
<gene>
    <name evidence="2" type="ORF">NOO_LOCUS9607</name>
</gene>
<organism evidence="4">
    <name type="scientific">Onchocerca ochengi</name>
    <name type="common">Filarial nematode worm</name>
    <dbReference type="NCBI Taxonomy" id="42157"/>
    <lineage>
        <taxon>Eukaryota</taxon>
        <taxon>Metazoa</taxon>
        <taxon>Ecdysozoa</taxon>
        <taxon>Nematoda</taxon>
        <taxon>Chromadorea</taxon>
        <taxon>Rhabditida</taxon>
        <taxon>Spirurina</taxon>
        <taxon>Spiruromorpha</taxon>
        <taxon>Filarioidea</taxon>
        <taxon>Onchocercidae</taxon>
        <taxon>Onchocerca</taxon>
    </lineage>
</organism>
<dbReference type="WBParaSite" id="nOo.2.0.1.t09607-RA">
    <property type="protein sequence ID" value="nOo.2.0.1.t09607-RA"/>
    <property type="gene ID" value="nOo.2.0.1.g09607"/>
</dbReference>
<reference evidence="2 3" key="2">
    <citation type="submission" date="2018-08" db="EMBL/GenBank/DDBJ databases">
        <authorList>
            <person name="Laetsch R D."/>
            <person name="Stevens L."/>
            <person name="Kumar S."/>
            <person name="Blaxter L. M."/>
        </authorList>
    </citation>
    <scope>NUCLEOTIDE SEQUENCE [LARGE SCALE GENOMIC DNA]</scope>
</reference>
<proteinExistence type="predicted"/>
<evidence type="ECO:0000313" key="2">
    <source>
        <dbReference type="EMBL" id="VDM93164.1"/>
    </source>
</evidence>
<feature type="compositionally biased region" description="Polar residues" evidence="1">
    <location>
        <begin position="48"/>
        <end position="73"/>
    </location>
</feature>
<sequence length="121" mass="13140">MINDLRPLTRKAKLSGQQDQCMNKSPAEAAAILEYYYQCNKASGGSVSTSVDTINSSATRKLPSATDSSTSVANVPGQYQADSTKHKQPFKGPLLEGFNHVPSRFGNQFSNKGRKERIGMV</sequence>
<evidence type="ECO:0000313" key="4">
    <source>
        <dbReference type="WBParaSite" id="nOo.2.0.1.t09607-RA"/>
    </source>
</evidence>
<reference evidence="4" key="1">
    <citation type="submission" date="2016-06" db="UniProtKB">
        <authorList>
            <consortium name="WormBaseParasite"/>
        </authorList>
    </citation>
    <scope>IDENTIFICATION</scope>
</reference>